<evidence type="ECO:0000313" key="3">
    <source>
        <dbReference type="Proteomes" id="UP000325788"/>
    </source>
</evidence>
<evidence type="ECO:0000256" key="1">
    <source>
        <dbReference type="SAM" id="SignalP"/>
    </source>
</evidence>
<organism evidence="2 3">
    <name type="scientific">Acinetobacter tandoii</name>
    <dbReference type="NCBI Taxonomy" id="202954"/>
    <lineage>
        <taxon>Bacteria</taxon>
        <taxon>Pseudomonadati</taxon>
        <taxon>Pseudomonadota</taxon>
        <taxon>Gammaproteobacteria</taxon>
        <taxon>Moraxellales</taxon>
        <taxon>Moraxellaceae</taxon>
        <taxon>Acinetobacter</taxon>
    </lineage>
</organism>
<dbReference type="InterPro" id="IPR054660">
    <property type="entry name" value="CzcI-like"/>
</dbReference>
<dbReference type="EMBL" id="VXLD01000003">
    <property type="protein sequence ID" value="KAB1856842.1"/>
    <property type="molecule type" value="Genomic_DNA"/>
</dbReference>
<evidence type="ECO:0000313" key="2">
    <source>
        <dbReference type="EMBL" id="KAB1856842.1"/>
    </source>
</evidence>
<proteinExistence type="predicted"/>
<dbReference type="Proteomes" id="UP000325788">
    <property type="component" value="Unassembled WGS sequence"/>
</dbReference>
<name>A0A5N4WK43_9GAMM</name>
<comment type="caution">
    <text evidence="2">The sequence shown here is derived from an EMBL/GenBank/DDBJ whole genome shotgun (WGS) entry which is preliminary data.</text>
</comment>
<dbReference type="NCBIfam" id="NF045615">
    <property type="entry name" value="efflu_CzcI_Acin"/>
    <property type="match status" value="1"/>
</dbReference>
<accession>A0A5N4WK43</accession>
<sequence>MKRSHVFITLLLSLFMFQSLWNVAAAFCVHEESKSVSVMPHFGHHVTASCESKSHGMAKKSTTQPTSSFDLADFTQDDHSDHLPSFAHIMLTEAQHSALSPVFIPKLVQVQFNWQNLYQSPHLFLTNPPPVLTPL</sequence>
<feature type="chain" id="PRO_5024408675" evidence="1">
    <location>
        <begin position="25"/>
        <end position="135"/>
    </location>
</feature>
<reference evidence="2 3" key="1">
    <citation type="submission" date="2019-09" db="EMBL/GenBank/DDBJ databases">
        <title>Draft genome sequence of Acinetobacter tandoii W4-4-4 isolated from environmental water sample.</title>
        <authorList>
            <person name="Wee S.K."/>
            <person name="Yan B."/>
            <person name="Mustaffa S.B."/>
            <person name="Yap E.P.H."/>
        </authorList>
    </citation>
    <scope>NUCLEOTIDE SEQUENCE [LARGE SCALE GENOMIC DNA]</scope>
    <source>
        <strain evidence="2 3">W4-4-4</strain>
    </source>
</reference>
<protein>
    <submittedName>
        <fullName evidence="2">Cation transporter</fullName>
    </submittedName>
</protein>
<gene>
    <name evidence="2" type="ORF">F4W09_06985</name>
</gene>
<feature type="signal peptide" evidence="1">
    <location>
        <begin position="1"/>
        <end position="24"/>
    </location>
</feature>
<keyword evidence="1" id="KW-0732">Signal</keyword>
<dbReference type="AlphaFoldDB" id="A0A5N4WK43"/>